<gene>
    <name evidence="3" type="ORF">DGAL_LOCUS1578</name>
</gene>
<evidence type="ECO:0000256" key="1">
    <source>
        <dbReference type="SAM" id="MobiDB-lite"/>
    </source>
</evidence>
<evidence type="ECO:0000313" key="3">
    <source>
        <dbReference type="EMBL" id="CAH0099441.1"/>
    </source>
</evidence>
<feature type="chain" id="PRO_5035221284" evidence="2">
    <location>
        <begin position="21"/>
        <end position="394"/>
    </location>
</feature>
<keyword evidence="4" id="KW-1185">Reference proteome</keyword>
<dbReference type="PANTHER" id="PTHR34261">
    <property type="entry name" value="APC REGULATOR OF WNT-SIGNALING PATHWAY-RELATED"/>
    <property type="match status" value="1"/>
</dbReference>
<sequence>MKFSASAAFFLLVCVVYIHAYRPHRPTTPRPMHPWRPTHRPSPHRPLNKRTSNYNVNVNTNKNRNDNSMLASLMSQLLGNQDNKYPCTGGWPCYEKKVSPVSLVKSDDSAAAAAVVVEPASTAEKVVAAEEDATATAAATAGDFDFNMDQFAQFQNDDAAEFDEESEDDDVMDAFKTNILLVIIYNAVNLSLRNQIHLIKPVALSVREKPALQASRMRLFSLQFGIILVLTISVEYCRAQTGRGDPYFTFRMKQDDGQLVCGTVQMDVRDTFKNGLGKWGNEVVATFENNFFGKDDKPRTIVKNSQVRIDLQGMFTQYGRRWANLQIQRNGVDPSPATIGHVFVEADKTFPIPLVRNAFVESMSLCTKVWLAINEDPQLGVFIEGPKLGAPLLS</sequence>
<reference evidence="3" key="1">
    <citation type="submission" date="2021-11" db="EMBL/GenBank/DDBJ databases">
        <authorList>
            <person name="Schell T."/>
        </authorList>
    </citation>
    <scope>NUCLEOTIDE SEQUENCE</scope>
    <source>
        <strain evidence="3">M5</strain>
    </source>
</reference>
<protein>
    <submittedName>
        <fullName evidence="3">Uncharacterized protein</fullName>
    </submittedName>
</protein>
<accession>A0A8J2RB87</accession>
<evidence type="ECO:0000256" key="2">
    <source>
        <dbReference type="SAM" id="SignalP"/>
    </source>
</evidence>
<dbReference type="EMBL" id="CAKKLH010000019">
    <property type="protein sequence ID" value="CAH0099441.1"/>
    <property type="molecule type" value="Genomic_DNA"/>
</dbReference>
<feature type="signal peptide" evidence="2">
    <location>
        <begin position="1"/>
        <end position="20"/>
    </location>
</feature>
<name>A0A8J2RB87_9CRUS</name>
<dbReference type="Proteomes" id="UP000789390">
    <property type="component" value="Unassembled WGS sequence"/>
</dbReference>
<feature type="compositionally biased region" description="Basic residues" evidence="1">
    <location>
        <begin position="36"/>
        <end position="48"/>
    </location>
</feature>
<evidence type="ECO:0000313" key="4">
    <source>
        <dbReference type="Proteomes" id="UP000789390"/>
    </source>
</evidence>
<dbReference type="PANTHER" id="PTHR34261:SF1">
    <property type="entry name" value="TUBULIN POLYMERIZATION-PROMOTING PROTEIN"/>
    <property type="match status" value="1"/>
</dbReference>
<proteinExistence type="predicted"/>
<dbReference type="AlphaFoldDB" id="A0A8J2RB87"/>
<organism evidence="3 4">
    <name type="scientific">Daphnia galeata</name>
    <dbReference type="NCBI Taxonomy" id="27404"/>
    <lineage>
        <taxon>Eukaryota</taxon>
        <taxon>Metazoa</taxon>
        <taxon>Ecdysozoa</taxon>
        <taxon>Arthropoda</taxon>
        <taxon>Crustacea</taxon>
        <taxon>Branchiopoda</taxon>
        <taxon>Diplostraca</taxon>
        <taxon>Cladocera</taxon>
        <taxon>Anomopoda</taxon>
        <taxon>Daphniidae</taxon>
        <taxon>Daphnia</taxon>
    </lineage>
</organism>
<comment type="caution">
    <text evidence="3">The sequence shown here is derived from an EMBL/GenBank/DDBJ whole genome shotgun (WGS) entry which is preliminary data.</text>
</comment>
<dbReference type="InterPro" id="IPR053358">
    <property type="entry name" value="Diff-assoc_signaling"/>
</dbReference>
<feature type="region of interest" description="Disordered" evidence="1">
    <location>
        <begin position="26"/>
        <end position="53"/>
    </location>
</feature>
<dbReference type="OrthoDB" id="6333890at2759"/>
<keyword evidence="2" id="KW-0732">Signal</keyword>